<evidence type="ECO:0000313" key="2">
    <source>
        <dbReference type="EMBL" id="SDP96301.1"/>
    </source>
</evidence>
<dbReference type="InterPro" id="IPR003593">
    <property type="entry name" value="AAA+_ATPase"/>
</dbReference>
<feature type="domain" description="AAA+ ATPase" evidence="1">
    <location>
        <begin position="43"/>
        <end position="303"/>
    </location>
</feature>
<dbReference type="AlphaFoldDB" id="A0A1H0X029"/>
<dbReference type="STRING" id="641025.SAMN05421507_12734"/>
<dbReference type="InterPro" id="IPR041664">
    <property type="entry name" value="AAA_16"/>
</dbReference>
<dbReference type="PANTHER" id="PTHR35894">
    <property type="entry name" value="GENERAL SECRETION PATHWAY PROTEIN A-RELATED"/>
    <property type="match status" value="1"/>
</dbReference>
<evidence type="ECO:0000259" key="1">
    <source>
        <dbReference type="SMART" id="SM00382"/>
    </source>
</evidence>
<keyword evidence="3" id="KW-1185">Reference proteome</keyword>
<accession>A0A1H0X029</accession>
<evidence type="ECO:0000313" key="3">
    <source>
        <dbReference type="Proteomes" id="UP000199691"/>
    </source>
</evidence>
<protein>
    <recommendedName>
        <fullName evidence="1">AAA+ ATPase domain-containing protein</fullName>
    </recommendedName>
</protein>
<dbReference type="SMART" id="SM00382">
    <property type="entry name" value="AAA"/>
    <property type="match status" value="1"/>
</dbReference>
<dbReference type="Proteomes" id="UP000199691">
    <property type="component" value="Unassembled WGS sequence"/>
</dbReference>
<dbReference type="OrthoDB" id="3948083at2"/>
<proteinExistence type="predicted"/>
<dbReference type="InterPro" id="IPR027417">
    <property type="entry name" value="P-loop_NTPase"/>
</dbReference>
<sequence>MTVNPFNAMAVTQIPDTTSPGVETDPIRAAKAYLDDYIAAPSTGNVIAVVGDYGTGKTHLAGELLKHAHGRCEQIYVEATPNAIAEPRNRFTGLYRRFVEAQADEKVFARLTEVYAGIVADHLHSTGASPQTVQWLRDGALDPQVVVEKMQLQSSSLLGRLKTRLLEITRHQAFSTALTLLLREELKDFVWGWLRGGAPQQVLVDRGIEVPLTTDDAALAVMGAFVRLHAHGDRRFLLVIDELHKTVAGGPDDVGMSAFQTLLQQFDSAGAFLVLTGLPELTTVLRRDVRQRITHEIGMSRFGAGHVRQYIETAQGGAGLEPFSTDVVDYLVSLANGTPRTVIRLCHHLYRRWAADGTPITHDLVREVARDVGLSSFDDVEAATTRLLDAENFSHLRHHFLGQGVDTRVDFWVTFAEGTAGCAIVLTDSVLDTRDAERLTAQVLALRKIVLNCRVLLVVNGVLAAEPEDRLAGVLSRPPLVYERLSYADHMTALLRAIENEVRAGSGHDPMTLLQQAMEQLTRQQAGIHGFIERVAAQLDEVRSISDGRLDALQAQLDDIAGDLRTLRDGGLAGGGERPVRLPPLVEKEFTRALDRLTEVLDVDAALAGDFAEGATGQRLPMFLRQGLESTAVAIVLRPVVLEFRGAVSAWYTAEVLAASGPVPQRAYDRLDELCHTFDRITEQVPIARLEELAAGRKLDLVRTFYNLSVNVRHGFR</sequence>
<dbReference type="RefSeq" id="WP_090104732.1">
    <property type="nucleotide sequence ID" value="NZ_FNIX01000027.1"/>
</dbReference>
<organism evidence="2 3">
    <name type="scientific">Lentzea jiangxiensis</name>
    <dbReference type="NCBI Taxonomy" id="641025"/>
    <lineage>
        <taxon>Bacteria</taxon>
        <taxon>Bacillati</taxon>
        <taxon>Actinomycetota</taxon>
        <taxon>Actinomycetes</taxon>
        <taxon>Pseudonocardiales</taxon>
        <taxon>Pseudonocardiaceae</taxon>
        <taxon>Lentzea</taxon>
    </lineage>
</organism>
<dbReference type="Pfam" id="PF13191">
    <property type="entry name" value="AAA_16"/>
    <property type="match status" value="1"/>
</dbReference>
<reference evidence="3" key="1">
    <citation type="submission" date="2016-10" db="EMBL/GenBank/DDBJ databases">
        <authorList>
            <person name="Varghese N."/>
            <person name="Submissions S."/>
        </authorList>
    </citation>
    <scope>NUCLEOTIDE SEQUENCE [LARGE SCALE GENOMIC DNA]</scope>
    <source>
        <strain evidence="3">CGMCC 4.6609</strain>
    </source>
</reference>
<dbReference type="Gene3D" id="3.40.50.300">
    <property type="entry name" value="P-loop containing nucleotide triphosphate hydrolases"/>
    <property type="match status" value="1"/>
</dbReference>
<dbReference type="InterPro" id="IPR052026">
    <property type="entry name" value="ExeA_AAA_ATPase_DNA-bind"/>
</dbReference>
<dbReference type="PANTHER" id="PTHR35894:SF1">
    <property type="entry name" value="PHOSPHORIBULOKINASE _ URIDINE KINASE FAMILY"/>
    <property type="match status" value="1"/>
</dbReference>
<dbReference type="SUPFAM" id="SSF52540">
    <property type="entry name" value="P-loop containing nucleoside triphosphate hydrolases"/>
    <property type="match status" value="1"/>
</dbReference>
<name>A0A1H0X029_9PSEU</name>
<gene>
    <name evidence="2" type="ORF">SAMN05421507_12734</name>
</gene>
<dbReference type="EMBL" id="FNIX01000027">
    <property type="protein sequence ID" value="SDP96301.1"/>
    <property type="molecule type" value="Genomic_DNA"/>
</dbReference>